<evidence type="ECO:0000259" key="5">
    <source>
        <dbReference type="PROSITE" id="PS50404"/>
    </source>
</evidence>
<evidence type="ECO:0000313" key="7">
    <source>
        <dbReference type="EMBL" id="ACM68391.1"/>
    </source>
</evidence>
<dbReference type="GO" id="GO:0005737">
    <property type="term" value="C:cytoplasm"/>
    <property type="evidence" value="ECO:0007669"/>
    <property type="project" value="TreeGrafter"/>
</dbReference>
<evidence type="ECO:0000256" key="1">
    <source>
        <dbReference type="ARBA" id="ARBA00010128"/>
    </source>
</evidence>
<dbReference type="SUPFAM" id="SSF47616">
    <property type="entry name" value="GST C-terminal domain-like"/>
    <property type="match status" value="1"/>
</dbReference>
<dbReference type="Gene3D" id="3.40.30.10">
    <property type="entry name" value="Glutaredoxin"/>
    <property type="match status" value="1"/>
</dbReference>
<evidence type="ECO:0000256" key="2">
    <source>
        <dbReference type="ARBA" id="ARBA00012452"/>
    </source>
</evidence>
<evidence type="ECO:0000256" key="3">
    <source>
        <dbReference type="ARBA" id="ARBA00022679"/>
    </source>
</evidence>
<dbReference type="GO" id="GO:0043295">
    <property type="term" value="F:glutathione binding"/>
    <property type="evidence" value="ECO:0007669"/>
    <property type="project" value="TreeGrafter"/>
</dbReference>
<dbReference type="PANTHER" id="PTHR43900">
    <property type="entry name" value="GLUTATHIONE S-TRANSFERASE RHO"/>
    <property type="match status" value="1"/>
</dbReference>
<gene>
    <name evidence="7" type="primary">GST</name>
</gene>
<dbReference type="InterPro" id="IPR010987">
    <property type="entry name" value="Glutathione-S-Trfase_C-like"/>
</dbReference>
<dbReference type="FunFam" id="3.40.30.10:FF:000016">
    <property type="entry name" value="Glutathione S-transferase F2"/>
    <property type="match status" value="1"/>
</dbReference>
<dbReference type="InterPro" id="IPR004045">
    <property type="entry name" value="Glutathione_S-Trfase_N"/>
</dbReference>
<dbReference type="FunFam" id="1.20.1050.10:FF:000004">
    <property type="entry name" value="Glutathione S-transferase F2"/>
    <property type="match status" value="1"/>
</dbReference>
<feature type="domain" description="GST C-terminal" evidence="6">
    <location>
        <begin position="93"/>
        <end position="216"/>
    </location>
</feature>
<dbReference type="InterPro" id="IPR040079">
    <property type="entry name" value="Glutathione_S-Trfase"/>
</dbReference>
<evidence type="ECO:0000259" key="6">
    <source>
        <dbReference type="PROSITE" id="PS50405"/>
    </source>
</evidence>
<protein>
    <recommendedName>
        <fullName evidence="2">glutathione transferase</fullName>
        <ecNumber evidence="2">2.5.1.18</ecNumber>
    </recommendedName>
</protein>
<dbReference type="AlphaFoldDB" id="B9W0A4"/>
<evidence type="ECO:0000256" key="4">
    <source>
        <dbReference type="ARBA" id="ARBA00047960"/>
    </source>
</evidence>
<accession>B9W0A4</accession>
<dbReference type="Pfam" id="PF00043">
    <property type="entry name" value="GST_C"/>
    <property type="match status" value="1"/>
</dbReference>
<dbReference type="EMBL" id="FJ620899">
    <property type="protein sequence ID" value="ACM68391.1"/>
    <property type="molecule type" value="mRNA"/>
</dbReference>
<dbReference type="GO" id="GO:0004364">
    <property type="term" value="F:glutathione transferase activity"/>
    <property type="evidence" value="ECO:0007669"/>
    <property type="project" value="UniProtKB-EC"/>
</dbReference>
<keyword evidence="3 7" id="KW-0808">Transferase</keyword>
<comment type="catalytic activity">
    <reaction evidence="4">
        <text>RX + glutathione = an S-substituted glutathione + a halide anion + H(+)</text>
        <dbReference type="Rhea" id="RHEA:16437"/>
        <dbReference type="ChEBI" id="CHEBI:15378"/>
        <dbReference type="ChEBI" id="CHEBI:16042"/>
        <dbReference type="ChEBI" id="CHEBI:17792"/>
        <dbReference type="ChEBI" id="CHEBI:57925"/>
        <dbReference type="ChEBI" id="CHEBI:90779"/>
        <dbReference type="EC" id="2.5.1.18"/>
    </reaction>
</comment>
<proteinExistence type="evidence at transcript level"/>
<sequence>MAIRRVYGSLDSPNTLKVLAAMFEHDIDFEFVPIDIEAGENKRPEFLSMSPFGQIPVYEDGPIRQFECRGVVRSTAHEYAHRKPAGQEIICWEARKQALIANWIDVEDLKFEPAVLAVLNDNNPAAMADNHHHHQSAEANLCKVLDVYEAQLKKHKYLVMDKFTAADLLHLPNLQTLKDNPTTRSLVDARPRVSAWADEILTRPSWVKVVNMIKGC</sequence>
<dbReference type="InterPro" id="IPR036249">
    <property type="entry name" value="Thioredoxin-like_sf"/>
</dbReference>
<dbReference type="PROSITE" id="PS50404">
    <property type="entry name" value="GST_NTER"/>
    <property type="match status" value="1"/>
</dbReference>
<dbReference type="SFLD" id="SFLDG00358">
    <property type="entry name" value="Main_(cytGST)"/>
    <property type="match status" value="1"/>
</dbReference>
<dbReference type="Pfam" id="PF02798">
    <property type="entry name" value="GST_N"/>
    <property type="match status" value="1"/>
</dbReference>
<dbReference type="InterPro" id="IPR004046">
    <property type="entry name" value="GST_C"/>
</dbReference>
<dbReference type="Gene3D" id="1.20.1050.10">
    <property type="match status" value="1"/>
</dbReference>
<feature type="domain" description="GST N-terminal" evidence="5">
    <location>
        <begin position="2"/>
        <end position="83"/>
    </location>
</feature>
<dbReference type="PANTHER" id="PTHR43900:SF56">
    <property type="entry name" value="GLUTATHIONE TRANSFERASE"/>
    <property type="match status" value="1"/>
</dbReference>
<comment type="similarity">
    <text evidence="1">Belongs to the GST superfamily. Phi family.</text>
</comment>
<organism evidence="7">
    <name type="scientific">Limonium bicolor</name>
    <dbReference type="NCBI Taxonomy" id="293754"/>
    <lineage>
        <taxon>Eukaryota</taxon>
        <taxon>Viridiplantae</taxon>
        <taxon>Streptophyta</taxon>
        <taxon>Embryophyta</taxon>
        <taxon>Tracheophyta</taxon>
        <taxon>Spermatophyta</taxon>
        <taxon>Magnoliopsida</taxon>
        <taxon>eudicotyledons</taxon>
        <taxon>Gunneridae</taxon>
        <taxon>Pentapetalae</taxon>
        <taxon>Caryophyllales</taxon>
        <taxon>Plumbaginaceae</taxon>
        <taxon>Limonium</taxon>
    </lineage>
</organism>
<name>B9W0A4_9CARY</name>
<dbReference type="SFLD" id="SFLDS00019">
    <property type="entry name" value="Glutathione_Transferase_(cytos"/>
    <property type="match status" value="1"/>
</dbReference>
<reference evidence="7" key="1">
    <citation type="journal article" date="2011" name="Plant Mol. Biol. Rep.">
        <title>Cloning and Functional Characterization of a Novel Glutathione S-Transferase Gene from Limonium bicolor.</title>
        <authorList>
            <person name="Diao G."/>
            <person name="Wang Y."/>
            <person name="Wang C."/>
            <person name="Yang C."/>
        </authorList>
    </citation>
    <scope>NUCLEOTIDE SEQUENCE</scope>
</reference>
<dbReference type="EC" id="2.5.1.18" evidence="2"/>
<dbReference type="GO" id="GO:0009407">
    <property type="term" value="P:toxin catabolic process"/>
    <property type="evidence" value="ECO:0007669"/>
    <property type="project" value="UniProtKB-ARBA"/>
</dbReference>
<dbReference type="PROSITE" id="PS50405">
    <property type="entry name" value="GST_CTER"/>
    <property type="match status" value="1"/>
</dbReference>
<dbReference type="GO" id="GO:0006749">
    <property type="term" value="P:glutathione metabolic process"/>
    <property type="evidence" value="ECO:0007669"/>
    <property type="project" value="TreeGrafter"/>
</dbReference>
<dbReference type="InterPro" id="IPR036282">
    <property type="entry name" value="Glutathione-S-Trfase_C_sf"/>
</dbReference>
<dbReference type="SUPFAM" id="SSF52833">
    <property type="entry name" value="Thioredoxin-like"/>
    <property type="match status" value="1"/>
</dbReference>